<protein>
    <submittedName>
        <fullName evidence="1">Uncharacterized protein</fullName>
    </submittedName>
</protein>
<name>A0A8B6Q876_9CAUD</name>
<evidence type="ECO:0000313" key="1">
    <source>
        <dbReference type="EMBL" id="QQM18231.1"/>
    </source>
</evidence>
<dbReference type="EMBL" id="MW393850">
    <property type="protein sequence ID" value="QQM18231.1"/>
    <property type="molecule type" value="Genomic_DNA"/>
</dbReference>
<sequence length="69" mass="7472">MGDIIDRASEVIEVTTDAAISIVRQAHFDPGEAGECDLCGYEKSRVVPRIYEGLPIKACGGCRDEFKLG</sequence>
<proteinExistence type="predicted"/>
<reference evidence="1 2" key="1">
    <citation type="submission" date="2020-12" db="EMBL/GenBank/DDBJ databases">
        <title>Complete genome sequence of Stenotrophomonas maltophilia phage Salva.</title>
        <authorList>
            <person name="Jefferson B."/>
            <person name="Yao G."/>
            <person name="Clark J."/>
            <person name="Le T."/>
            <person name="Young R."/>
            <person name="Gonzalez C."/>
            <person name="Liu M."/>
        </authorList>
    </citation>
    <scope>NUCLEOTIDE SEQUENCE [LARGE SCALE GENOMIC DNA]</scope>
</reference>
<evidence type="ECO:0000313" key="2">
    <source>
        <dbReference type="Proteomes" id="UP000595272"/>
    </source>
</evidence>
<keyword evidence="2" id="KW-1185">Reference proteome</keyword>
<organism evidence="1 2">
    <name type="scientific">Stenotrophomonas phage Salva</name>
    <dbReference type="NCBI Taxonomy" id="2801524"/>
    <lineage>
        <taxon>Viruses</taxon>
        <taxon>Duplodnaviria</taxon>
        <taxon>Heunggongvirae</taxon>
        <taxon>Uroviricota</taxon>
        <taxon>Caudoviricetes</taxon>
        <taxon>Beaumontvirinae</taxon>
        <taxon>Salvavirus</taxon>
        <taxon>Salvavirus salva</taxon>
    </lineage>
</organism>
<accession>A0A8B6Q876</accession>
<gene>
    <name evidence="1" type="ORF">CPT_Salva_067</name>
</gene>
<dbReference type="Proteomes" id="UP000595272">
    <property type="component" value="Segment"/>
</dbReference>